<gene>
    <name evidence="1" type="ORF">O6H91_07G090300</name>
</gene>
<reference evidence="2" key="1">
    <citation type="journal article" date="2024" name="Proc. Natl. Acad. Sci. U.S.A.">
        <title>Extraordinary preservation of gene collinearity over three hundred million years revealed in homosporous lycophytes.</title>
        <authorList>
            <person name="Li C."/>
            <person name="Wickell D."/>
            <person name="Kuo L.Y."/>
            <person name="Chen X."/>
            <person name="Nie B."/>
            <person name="Liao X."/>
            <person name="Peng D."/>
            <person name="Ji J."/>
            <person name="Jenkins J."/>
            <person name="Williams M."/>
            <person name="Shu S."/>
            <person name="Plott C."/>
            <person name="Barry K."/>
            <person name="Rajasekar S."/>
            <person name="Grimwood J."/>
            <person name="Han X."/>
            <person name="Sun S."/>
            <person name="Hou Z."/>
            <person name="He W."/>
            <person name="Dai G."/>
            <person name="Sun C."/>
            <person name="Schmutz J."/>
            <person name="Leebens-Mack J.H."/>
            <person name="Li F.W."/>
            <person name="Wang L."/>
        </authorList>
    </citation>
    <scope>NUCLEOTIDE SEQUENCE [LARGE SCALE GENOMIC DNA]</scope>
    <source>
        <strain evidence="2">cv. PW_Plant_1</strain>
    </source>
</reference>
<evidence type="ECO:0000313" key="2">
    <source>
        <dbReference type="Proteomes" id="UP001162992"/>
    </source>
</evidence>
<name>A0ACC2D8J3_DIPCM</name>
<dbReference type="EMBL" id="CM055098">
    <property type="protein sequence ID" value="KAJ7550247.1"/>
    <property type="molecule type" value="Genomic_DNA"/>
</dbReference>
<comment type="caution">
    <text evidence="1">The sequence shown here is derived from an EMBL/GenBank/DDBJ whole genome shotgun (WGS) entry which is preliminary data.</text>
</comment>
<organism evidence="1 2">
    <name type="scientific">Diphasiastrum complanatum</name>
    <name type="common">Issler's clubmoss</name>
    <name type="synonym">Lycopodium complanatum</name>
    <dbReference type="NCBI Taxonomy" id="34168"/>
    <lineage>
        <taxon>Eukaryota</taxon>
        <taxon>Viridiplantae</taxon>
        <taxon>Streptophyta</taxon>
        <taxon>Embryophyta</taxon>
        <taxon>Tracheophyta</taxon>
        <taxon>Lycopodiopsida</taxon>
        <taxon>Lycopodiales</taxon>
        <taxon>Lycopodiaceae</taxon>
        <taxon>Lycopodioideae</taxon>
        <taxon>Diphasiastrum</taxon>
    </lineage>
</organism>
<sequence>MSFFHIAKTHSLLLALLKFALSNRERFFFLEGEIVSKTFLLPFLKEVLKDGFSLGLE</sequence>
<evidence type="ECO:0000313" key="1">
    <source>
        <dbReference type="EMBL" id="KAJ7550247.1"/>
    </source>
</evidence>
<accession>A0ACC2D8J3</accession>
<proteinExistence type="predicted"/>
<protein>
    <submittedName>
        <fullName evidence="1">Uncharacterized protein</fullName>
    </submittedName>
</protein>
<keyword evidence="2" id="KW-1185">Reference proteome</keyword>
<dbReference type="Proteomes" id="UP001162992">
    <property type="component" value="Chromosome 7"/>
</dbReference>